<evidence type="ECO:0000313" key="3">
    <source>
        <dbReference type="Proteomes" id="UP000489961"/>
    </source>
</evidence>
<proteinExistence type="predicted"/>
<name>A0A811GCV7_9GAMM</name>
<gene>
    <name evidence="2" type="ORF">SFB21_2347</name>
</gene>
<organism evidence="2 3">
    <name type="scientific">Acinetobacter bouvetii</name>
    <dbReference type="NCBI Taxonomy" id="202951"/>
    <lineage>
        <taxon>Bacteria</taxon>
        <taxon>Pseudomonadati</taxon>
        <taxon>Pseudomonadota</taxon>
        <taxon>Gammaproteobacteria</taxon>
        <taxon>Moraxellales</taxon>
        <taxon>Moraxellaceae</taxon>
        <taxon>Acinetobacter</taxon>
    </lineage>
</organism>
<keyword evidence="1" id="KW-1133">Transmembrane helix</keyword>
<reference evidence="2 3" key="1">
    <citation type="submission" date="2020-02" db="EMBL/GenBank/DDBJ databases">
        <authorList>
            <person name="Chaudhuri R."/>
        </authorList>
    </citation>
    <scope>NUCLEOTIDE SEQUENCE [LARGE SCALE GENOMIC DNA]</scope>
    <source>
        <strain evidence="2">SFB21</strain>
    </source>
</reference>
<feature type="transmembrane region" description="Helical" evidence="1">
    <location>
        <begin position="31"/>
        <end position="50"/>
    </location>
</feature>
<comment type="caution">
    <text evidence="2">The sequence shown here is derived from an EMBL/GenBank/DDBJ whole genome shotgun (WGS) entry which is preliminary data.</text>
</comment>
<protein>
    <submittedName>
        <fullName evidence="2">Uncharacterized protein</fullName>
    </submittedName>
</protein>
<dbReference type="EMBL" id="CADDTS010000040">
    <property type="protein sequence ID" value="CAB1219029.1"/>
    <property type="molecule type" value="Genomic_DNA"/>
</dbReference>
<accession>A0A811GCV7</accession>
<dbReference type="RefSeq" id="WP_174560177.1">
    <property type="nucleotide sequence ID" value="NZ_CADDTS010000040.1"/>
</dbReference>
<evidence type="ECO:0000256" key="1">
    <source>
        <dbReference type="SAM" id="Phobius"/>
    </source>
</evidence>
<dbReference type="AlphaFoldDB" id="A0A811GCV7"/>
<evidence type="ECO:0000313" key="2">
    <source>
        <dbReference type="EMBL" id="CAB1219029.1"/>
    </source>
</evidence>
<sequence length="61" mass="7095">MELWCLKILFFLFATLSMVAFSFGFYIHDGIIIAIGLLFVFATFIITLELKQLRSSPFQRD</sequence>
<dbReference type="Proteomes" id="UP000489961">
    <property type="component" value="Unassembled WGS sequence"/>
</dbReference>
<keyword evidence="1" id="KW-0812">Transmembrane</keyword>
<keyword evidence="1" id="KW-0472">Membrane</keyword>
<feature type="transmembrane region" description="Helical" evidence="1">
    <location>
        <begin position="7"/>
        <end position="25"/>
    </location>
</feature>